<name>A0A484F6N2_9EURY</name>
<dbReference type="InterPro" id="IPR056131">
    <property type="entry name" value="DUF7714"/>
</dbReference>
<dbReference type="RefSeq" id="WP_133517430.1">
    <property type="nucleotide sequence ID" value="NZ_JAHDUW010000003.1"/>
</dbReference>
<accession>A0A484F6N2</accession>
<dbReference type="Proteomes" id="UP000294855">
    <property type="component" value="Unassembled WGS sequence"/>
</dbReference>
<evidence type="ECO:0000313" key="2">
    <source>
        <dbReference type="Proteomes" id="UP000294855"/>
    </source>
</evidence>
<keyword evidence="2" id="KW-1185">Reference proteome</keyword>
<protein>
    <submittedName>
        <fullName evidence="1">Uncharacterized protein</fullName>
    </submittedName>
</protein>
<comment type="caution">
    <text evidence="1">The sequence shown here is derived from an EMBL/GenBank/DDBJ whole genome shotgun (WGS) entry which is preliminary data.</text>
</comment>
<dbReference type="AlphaFoldDB" id="A0A484F6N2"/>
<dbReference type="OrthoDB" id="52943at2157"/>
<proteinExistence type="predicted"/>
<sequence>MIFPEEYKTIGWTEQGKDASDLNKVYFLSQYILEKTDAGYNLYEIEHKGSGFLREPVGSKLIAGEDEIFICPEEMNIKNRTFLIEAAARLLQDENKKRNFGKPLTTVVFKGFDKHLTFVKDPDVSEILEIEIIDVFPPEPPWLSNCIQRIDAANLFGDLQIKFSEKSVDLSVYQGDKTIYPCHSSGLKGKFLDSDKLDEKEDGWTLVGCDTSKKLIGALYPNLKYDFIDMCPMRSDRTKPEKPFIMRCCKSENSGKIVQINGQTGVIVHWGAGEWQIAESIRKLALELRKK</sequence>
<dbReference type="EMBL" id="SNYS01000008">
    <property type="protein sequence ID" value="TDQ68781.1"/>
    <property type="molecule type" value="Genomic_DNA"/>
</dbReference>
<evidence type="ECO:0000313" key="1">
    <source>
        <dbReference type="EMBL" id="TDQ68781.1"/>
    </source>
</evidence>
<gene>
    <name evidence="1" type="ORF">C7391_0977</name>
</gene>
<dbReference type="Pfam" id="PF24830">
    <property type="entry name" value="DUF7714"/>
    <property type="match status" value="1"/>
</dbReference>
<reference evidence="1 2" key="1">
    <citation type="submission" date="2019-03" db="EMBL/GenBank/DDBJ databases">
        <title>Genomic Encyclopedia of Type Strains, Phase IV (KMG-IV): sequencing the most valuable type-strain genomes for metagenomic binning, comparative biology and taxonomic classification.</title>
        <authorList>
            <person name="Goeker M."/>
        </authorList>
    </citation>
    <scope>NUCLEOTIDE SEQUENCE [LARGE SCALE GENOMIC DNA]</scope>
    <source>
        <strain evidence="1 2">DSM 13328</strain>
    </source>
</reference>
<organism evidence="1 2">
    <name type="scientific">Methanimicrococcus blatticola</name>
    <dbReference type="NCBI Taxonomy" id="91560"/>
    <lineage>
        <taxon>Archaea</taxon>
        <taxon>Methanobacteriati</taxon>
        <taxon>Methanobacteriota</taxon>
        <taxon>Stenosarchaea group</taxon>
        <taxon>Methanomicrobia</taxon>
        <taxon>Methanosarcinales</taxon>
        <taxon>Methanosarcinaceae</taxon>
        <taxon>Methanimicrococcus</taxon>
    </lineage>
</organism>